<dbReference type="SUPFAM" id="SSF56300">
    <property type="entry name" value="Metallo-dependent phosphatases"/>
    <property type="match status" value="1"/>
</dbReference>
<comment type="caution">
    <text evidence="3">The sequence shown here is derived from an EMBL/GenBank/DDBJ whole genome shotgun (WGS) entry which is preliminary data.</text>
</comment>
<dbReference type="EMBL" id="QNBC01000029">
    <property type="protein sequence ID" value="RKX66942.1"/>
    <property type="molecule type" value="Genomic_DNA"/>
</dbReference>
<dbReference type="PANTHER" id="PTHR33393:SF11">
    <property type="entry name" value="POLYGLUTAMINE SYNTHESIS ACCESSORY PROTEIN RV0574C-RELATED"/>
    <property type="match status" value="1"/>
</dbReference>
<accession>A0A660S983</accession>
<reference evidence="3 4" key="1">
    <citation type="submission" date="2018-06" db="EMBL/GenBank/DDBJ databases">
        <title>Extensive metabolic versatility and redundancy in microbially diverse, dynamic hydrothermal sediments.</title>
        <authorList>
            <person name="Dombrowski N."/>
            <person name="Teske A."/>
            <person name="Baker B.J."/>
        </authorList>
    </citation>
    <scope>NUCLEOTIDE SEQUENCE [LARGE SCALE GENOMIC DNA]</scope>
    <source>
        <strain evidence="3">B35_G9</strain>
    </source>
</reference>
<evidence type="ECO:0000313" key="4">
    <source>
        <dbReference type="Proteomes" id="UP000282321"/>
    </source>
</evidence>
<organism evidence="3 4">
    <name type="scientific">candidate division TA06 bacterium</name>
    <dbReference type="NCBI Taxonomy" id="2250710"/>
    <lineage>
        <taxon>Bacteria</taxon>
        <taxon>Bacteria division TA06</taxon>
    </lineage>
</organism>
<sequence>MHMESSNVNIISRLIMLILILLLISAYYCPLYSDISVNAVGDIMMGTLFPYTTLPPDNGRSLFANTTESLRFGNPDFIFGNLEGAITNYNHTIKDISTGRAFAFQMPPSYVQYLKDAGFNIVSMANNHARDFGTKGYYDTRKFLSEAGISYIGSKDEIKYFNVRGIKVAWIGFSWFEYSNDILAPKHSVELIKKAASESDVVIVSVHAGAEGENALHIKNANEYFYGENRGNLMAFAHLAIKSGADLVLGHGPHVPRAIELYKDRLIVYSLGNFTTYKVFSVTGNKKLVPIIHIEVDNQGRFIKGKIIPFIQTTFGAYKGIPRYDSSGGVIKLIKKLTNEDIRNSGLIIKNNGDIVRKCQIIVNEKSDTSRITNAETTIKGGHND</sequence>
<dbReference type="InterPro" id="IPR029052">
    <property type="entry name" value="Metallo-depent_PP-like"/>
</dbReference>
<dbReference type="InterPro" id="IPR019079">
    <property type="entry name" value="Capsule_synth_CapA"/>
</dbReference>
<dbReference type="AlphaFoldDB" id="A0A660S983"/>
<protein>
    <submittedName>
        <fullName evidence="3">CapA family protein</fullName>
    </submittedName>
</protein>
<gene>
    <name evidence="3" type="ORF">DRP44_03115</name>
</gene>
<dbReference type="InterPro" id="IPR052169">
    <property type="entry name" value="CW_Biosynth-Accessory"/>
</dbReference>
<evidence type="ECO:0000259" key="2">
    <source>
        <dbReference type="SMART" id="SM00854"/>
    </source>
</evidence>
<comment type="similarity">
    <text evidence="1">Belongs to the CapA family.</text>
</comment>
<proteinExistence type="inferred from homology"/>
<dbReference type="Gene3D" id="3.60.21.10">
    <property type="match status" value="1"/>
</dbReference>
<evidence type="ECO:0000256" key="1">
    <source>
        <dbReference type="ARBA" id="ARBA00005662"/>
    </source>
</evidence>
<evidence type="ECO:0000313" key="3">
    <source>
        <dbReference type="EMBL" id="RKX66942.1"/>
    </source>
</evidence>
<dbReference type="SMART" id="SM00854">
    <property type="entry name" value="PGA_cap"/>
    <property type="match status" value="1"/>
</dbReference>
<name>A0A660S983_UNCT6</name>
<dbReference type="CDD" id="cd07381">
    <property type="entry name" value="MPP_CapA"/>
    <property type="match status" value="1"/>
</dbReference>
<dbReference type="Proteomes" id="UP000282321">
    <property type="component" value="Unassembled WGS sequence"/>
</dbReference>
<feature type="domain" description="Capsule synthesis protein CapA" evidence="2">
    <location>
        <begin position="36"/>
        <end position="278"/>
    </location>
</feature>
<dbReference type="PANTHER" id="PTHR33393">
    <property type="entry name" value="POLYGLUTAMINE SYNTHESIS ACCESSORY PROTEIN RV0574C-RELATED"/>
    <property type="match status" value="1"/>
</dbReference>
<dbReference type="Pfam" id="PF09587">
    <property type="entry name" value="PGA_cap"/>
    <property type="match status" value="1"/>
</dbReference>